<evidence type="ECO:0000259" key="1">
    <source>
        <dbReference type="Pfam" id="PF12770"/>
    </source>
</evidence>
<evidence type="ECO:0000313" key="3">
    <source>
        <dbReference type="Proteomes" id="UP000660380"/>
    </source>
</evidence>
<gene>
    <name evidence="2" type="ORF">H6G81_05950</name>
</gene>
<sequence>MPYGFLLAGNTNVVSSLWTVSATATALLMIKFYEELQQQENIAVAFNTAQSWLRNTTVRGFQDWIVRSALDRVWQRKLGLDFNAIFAEQGATAKPFEQPYYWAAFFTIGRGV</sequence>
<name>A0ABR8GMV1_9CYAN</name>
<proteinExistence type="predicted"/>
<accession>A0ABR8GMV1</accession>
<dbReference type="InterPro" id="IPR024983">
    <property type="entry name" value="CHAT_dom"/>
</dbReference>
<comment type="caution">
    <text evidence="2">The sequence shown here is derived from an EMBL/GenBank/DDBJ whole genome shotgun (WGS) entry which is preliminary data.</text>
</comment>
<feature type="domain" description="CHAT" evidence="1">
    <location>
        <begin position="3"/>
        <end position="109"/>
    </location>
</feature>
<protein>
    <submittedName>
        <fullName evidence="2">CHAT domain-containing protein</fullName>
    </submittedName>
</protein>
<organism evidence="2 3">
    <name type="scientific">Scytonema hofmannii FACHB-248</name>
    <dbReference type="NCBI Taxonomy" id="1842502"/>
    <lineage>
        <taxon>Bacteria</taxon>
        <taxon>Bacillati</taxon>
        <taxon>Cyanobacteriota</taxon>
        <taxon>Cyanophyceae</taxon>
        <taxon>Nostocales</taxon>
        <taxon>Scytonemataceae</taxon>
        <taxon>Scytonema</taxon>
    </lineage>
</organism>
<reference evidence="2 3" key="1">
    <citation type="journal article" date="2020" name="ISME J.">
        <title>Comparative genomics reveals insights into cyanobacterial evolution and habitat adaptation.</title>
        <authorList>
            <person name="Chen M.Y."/>
            <person name="Teng W.K."/>
            <person name="Zhao L."/>
            <person name="Hu C.X."/>
            <person name="Zhou Y.K."/>
            <person name="Han B.P."/>
            <person name="Song L.R."/>
            <person name="Shu W.S."/>
        </authorList>
    </citation>
    <scope>NUCLEOTIDE SEQUENCE [LARGE SCALE GENOMIC DNA]</scope>
    <source>
        <strain evidence="2 3">FACHB-248</strain>
    </source>
</reference>
<dbReference type="EMBL" id="JACJTA010000008">
    <property type="protein sequence ID" value="MBD2604078.1"/>
    <property type="molecule type" value="Genomic_DNA"/>
</dbReference>
<keyword evidence="3" id="KW-1185">Reference proteome</keyword>
<dbReference type="Pfam" id="PF12770">
    <property type="entry name" value="CHAT"/>
    <property type="match status" value="1"/>
</dbReference>
<dbReference type="Proteomes" id="UP000660380">
    <property type="component" value="Unassembled WGS sequence"/>
</dbReference>
<evidence type="ECO:0000313" key="2">
    <source>
        <dbReference type="EMBL" id="MBD2604078.1"/>
    </source>
</evidence>